<evidence type="ECO:0000313" key="4">
    <source>
        <dbReference type="EMBL" id="QYX73238.1"/>
    </source>
</evidence>
<dbReference type="InterPro" id="IPR036680">
    <property type="entry name" value="SPOR-like_sf"/>
</dbReference>
<keyword evidence="2" id="KW-0472">Membrane</keyword>
<dbReference type="SUPFAM" id="SSF110997">
    <property type="entry name" value="Sporulation related repeat"/>
    <property type="match status" value="1"/>
</dbReference>
<sequence length="230" mass="26065">MSHRDYANRRPQSGAKPRPIRATRARPVQKSVPRKKYPVALILFVILAVGCFSYFLWSIKDTAKQQTTTTTPKTESRVKVKETSTLTPKVKEAQVQEERQAVTLPVEKQEVTPKVDPNALPPKPKEEWTYLNELENKHVEVDIPDVVSTRAPQQYQLQCASFRQESQANQMKAVIAFQGLEAQVRQIEGTTGTWYKVSLGPYTTKRDAERKRHVLQNAGINGCQILAVPK</sequence>
<dbReference type="GeneID" id="67442015"/>
<dbReference type="PROSITE" id="PS51724">
    <property type="entry name" value="SPOR"/>
    <property type="match status" value="1"/>
</dbReference>
<evidence type="ECO:0000259" key="3">
    <source>
        <dbReference type="PROSITE" id="PS51724"/>
    </source>
</evidence>
<dbReference type="Gene3D" id="3.30.70.1070">
    <property type="entry name" value="Sporulation related repeat"/>
    <property type="match status" value="1"/>
</dbReference>
<gene>
    <name evidence="4" type="ORF">K3G22_02115</name>
</gene>
<reference evidence="4 5" key="1">
    <citation type="submission" date="2021-08" db="EMBL/GenBank/DDBJ databases">
        <title>Shewanella putrefaciens YZ-J, complete genome.</title>
        <authorList>
            <person name="Yi Z."/>
        </authorList>
    </citation>
    <scope>NUCLEOTIDE SEQUENCE [LARGE SCALE GENOMIC DNA]</scope>
    <source>
        <strain evidence="4 5">YZ-J</strain>
    </source>
</reference>
<dbReference type="Proteomes" id="UP000827084">
    <property type="component" value="Chromosome"/>
</dbReference>
<dbReference type="EMBL" id="CP080635">
    <property type="protein sequence ID" value="QYX73238.1"/>
    <property type="molecule type" value="Genomic_DNA"/>
</dbReference>
<feature type="transmembrane region" description="Helical" evidence="2">
    <location>
        <begin position="39"/>
        <end position="57"/>
    </location>
</feature>
<evidence type="ECO:0000313" key="5">
    <source>
        <dbReference type="Proteomes" id="UP000827084"/>
    </source>
</evidence>
<dbReference type="Pfam" id="PF05036">
    <property type="entry name" value="SPOR"/>
    <property type="match status" value="1"/>
</dbReference>
<name>A0ABX8XCV6_SHEPU</name>
<keyword evidence="2" id="KW-0812">Transmembrane</keyword>
<keyword evidence="2" id="KW-1133">Transmembrane helix</keyword>
<dbReference type="PANTHER" id="PTHR34183">
    <property type="entry name" value="ENDOLYTIC PEPTIDOGLYCAN TRANSGLYCOSYLASE RLPA"/>
    <property type="match status" value="1"/>
</dbReference>
<accession>A0ABX8XCV6</accession>
<dbReference type="InterPro" id="IPR007730">
    <property type="entry name" value="SPOR-like_dom"/>
</dbReference>
<protein>
    <submittedName>
        <fullName evidence="4">SPOR domain-containing protein</fullName>
    </submittedName>
</protein>
<proteinExistence type="predicted"/>
<dbReference type="RefSeq" id="WP_025008522.1">
    <property type="nucleotide sequence ID" value="NZ_BMPK01000012.1"/>
</dbReference>
<evidence type="ECO:0000256" key="2">
    <source>
        <dbReference type="SAM" id="Phobius"/>
    </source>
</evidence>
<evidence type="ECO:0000256" key="1">
    <source>
        <dbReference type="SAM" id="MobiDB-lite"/>
    </source>
</evidence>
<feature type="domain" description="SPOR" evidence="3">
    <location>
        <begin position="149"/>
        <end position="228"/>
    </location>
</feature>
<dbReference type="PANTHER" id="PTHR34183:SF1">
    <property type="entry name" value="ENDOLYTIC PEPTIDOGLYCAN TRANSGLYCOSYLASE RLPA"/>
    <property type="match status" value="1"/>
</dbReference>
<feature type="region of interest" description="Disordered" evidence="1">
    <location>
        <begin position="1"/>
        <end position="31"/>
    </location>
</feature>
<organism evidence="4 5">
    <name type="scientific">Shewanella putrefaciens</name>
    <name type="common">Pseudomonas putrefaciens</name>
    <dbReference type="NCBI Taxonomy" id="24"/>
    <lineage>
        <taxon>Bacteria</taxon>
        <taxon>Pseudomonadati</taxon>
        <taxon>Pseudomonadota</taxon>
        <taxon>Gammaproteobacteria</taxon>
        <taxon>Alteromonadales</taxon>
        <taxon>Shewanellaceae</taxon>
        <taxon>Shewanella</taxon>
    </lineage>
</organism>
<keyword evidence="5" id="KW-1185">Reference proteome</keyword>